<dbReference type="Pfam" id="PF00052">
    <property type="entry name" value="Laminin_B"/>
    <property type="match status" value="1"/>
</dbReference>
<name>A0A143PL55_LUTPR</name>
<dbReference type="Proteomes" id="UP000076079">
    <property type="component" value="Chromosome"/>
</dbReference>
<dbReference type="KEGG" id="abac:LuPra_02510"/>
<evidence type="ECO:0000259" key="5">
    <source>
        <dbReference type="PROSITE" id="PS51115"/>
    </source>
</evidence>
<reference evidence="6 7" key="1">
    <citation type="journal article" date="2016" name="Genome Announc.">
        <title>First Complete Genome Sequence of a Subdivision 6 Acidobacterium Strain.</title>
        <authorList>
            <person name="Huang S."/>
            <person name="Vieira S."/>
            <person name="Bunk B."/>
            <person name="Riedel T."/>
            <person name="Sproer C."/>
            <person name="Overmann J."/>
        </authorList>
    </citation>
    <scope>NUCLEOTIDE SEQUENCE [LARGE SCALE GENOMIC DNA]</scope>
    <source>
        <strain evidence="7">DSM 100886 HEG_-6_39</strain>
    </source>
</reference>
<keyword evidence="1" id="KW-0732">Signal</keyword>
<proteinExistence type="predicted"/>
<keyword evidence="7" id="KW-1185">Reference proteome</keyword>
<evidence type="ECO:0000313" key="7">
    <source>
        <dbReference type="Proteomes" id="UP000076079"/>
    </source>
</evidence>
<dbReference type="AlphaFoldDB" id="A0A143PL55"/>
<keyword evidence="4" id="KW-0325">Glycoprotein</keyword>
<dbReference type="STRING" id="1855912.LuPra_02510"/>
<feature type="domain" description="Laminin IV type A" evidence="5">
    <location>
        <begin position="38"/>
        <end position="202"/>
    </location>
</feature>
<sequence length="202" mass="21357">MPPTRSTAIAAGVLACLLGGRAPLRSQERTLIAHDFEGPTHGWLVSGDTGAAEPQVHASDGHPGGYISYADEALGETWYFRAPDCVLRALSAAEHGTLSYNLKQSADVVGIVEDDVVIVGPAGRLSFRFPTSPGTTWTPFSVTLAAGSGWRWNWNRPASEEQIHSVLANPTSLEIRGEYHTGPDEGGLDTVVLTAGGVSPRP</sequence>
<dbReference type="RefSeq" id="WP_110171056.1">
    <property type="nucleotide sequence ID" value="NZ_CP015136.1"/>
</dbReference>
<protein>
    <recommendedName>
        <fullName evidence="5">Laminin IV type A domain-containing protein</fullName>
    </recommendedName>
</protein>
<evidence type="ECO:0000313" key="6">
    <source>
        <dbReference type="EMBL" id="AMY09295.1"/>
    </source>
</evidence>
<dbReference type="InterPro" id="IPR000034">
    <property type="entry name" value="Laminin_IV"/>
</dbReference>
<reference evidence="7" key="2">
    <citation type="submission" date="2016-04" db="EMBL/GenBank/DDBJ databases">
        <title>First Complete Genome Sequence of a Subdivision 6 Acidobacterium.</title>
        <authorList>
            <person name="Huang S."/>
            <person name="Vieira S."/>
            <person name="Bunk B."/>
            <person name="Riedel T."/>
            <person name="Sproeer C."/>
            <person name="Overmann J."/>
        </authorList>
    </citation>
    <scope>NUCLEOTIDE SEQUENCE [LARGE SCALE GENOMIC DNA]</scope>
    <source>
        <strain evidence="7">DSM 100886 HEG_-6_39</strain>
    </source>
</reference>
<keyword evidence="2" id="KW-0677">Repeat</keyword>
<evidence type="ECO:0000256" key="3">
    <source>
        <dbReference type="ARBA" id="ARBA00023157"/>
    </source>
</evidence>
<evidence type="ECO:0000256" key="1">
    <source>
        <dbReference type="ARBA" id="ARBA00022729"/>
    </source>
</evidence>
<dbReference type="SMART" id="SM00281">
    <property type="entry name" value="LamB"/>
    <property type="match status" value="1"/>
</dbReference>
<dbReference type="PROSITE" id="PS51257">
    <property type="entry name" value="PROKAR_LIPOPROTEIN"/>
    <property type="match status" value="1"/>
</dbReference>
<accession>A0A143PL55</accession>
<dbReference type="EMBL" id="CP015136">
    <property type="protein sequence ID" value="AMY09295.1"/>
    <property type="molecule type" value="Genomic_DNA"/>
</dbReference>
<organism evidence="6 7">
    <name type="scientific">Luteitalea pratensis</name>
    <dbReference type="NCBI Taxonomy" id="1855912"/>
    <lineage>
        <taxon>Bacteria</taxon>
        <taxon>Pseudomonadati</taxon>
        <taxon>Acidobacteriota</taxon>
        <taxon>Vicinamibacteria</taxon>
        <taxon>Vicinamibacterales</taxon>
        <taxon>Vicinamibacteraceae</taxon>
        <taxon>Luteitalea</taxon>
    </lineage>
</organism>
<evidence type="ECO:0000256" key="2">
    <source>
        <dbReference type="ARBA" id="ARBA00022737"/>
    </source>
</evidence>
<dbReference type="OrthoDB" id="960694at2"/>
<dbReference type="PROSITE" id="PS51115">
    <property type="entry name" value="LAMININ_IVA"/>
    <property type="match status" value="1"/>
</dbReference>
<gene>
    <name evidence="6" type="ORF">LuPra_02510</name>
</gene>
<keyword evidence="3" id="KW-1015">Disulfide bond</keyword>
<evidence type="ECO:0000256" key="4">
    <source>
        <dbReference type="ARBA" id="ARBA00023180"/>
    </source>
</evidence>